<name>A0AA95N9G6_9BURK</name>
<feature type="transmembrane region" description="Helical" evidence="9">
    <location>
        <begin position="86"/>
        <end position="107"/>
    </location>
</feature>
<evidence type="ECO:0000256" key="1">
    <source>
        <dbReference type="ARBA" id="ARBA00004429"/>
    </source>
</evidence>
<evidence type="ECO:0000256" key="6">
    <source>
        <dbReference type="ARBA" id="ARBA00022989"/>
    </source>
</evidence>
<dbReference type="Proteomes" id="UP001177769">
    <property type="component" value="Chromosome"/>
</dbReference>
<keyword evidence="6 9" id="KW-1133">Transmembrane helix</keyword>
<keyword evidence="3" id="KW-1003">Cell membrane</keyword>
<dbReference type="RefSeq" id="WP_285232133.1">
    <property type="nucleotide sequence ID" value="NZ_CP116346.1"/>
</dbReference>
<feature type="transmembrane region" description="Helical" evidence="9">
    <location>
        <begin position="323"/>
        <end position="343"/>
    </location>
</feature>
<keyword evidence="11" id="KW-1185">Reference proteome</keyword>
<dbReference type="EMBL" id="CP116346">
    <property type="protein sequence ID" value="WIT11055.1"/>
    <property type="molecule type" value="Genomic_DNA"/>
</dbReference>
<dbReference type="Pfam" id="PF04143">
    <property type="entry name" value="Sulf_transp"/>
    <property type="match status" value="1"/>
</dbReference>
<gene>
    <name evidence="10" type="ORF">PFX98_19415</name>
</gene>
<dbReference type="InterPro" id="IPR007272">
    <property type="entry name" value="Sulf_transp_TsuA/YedE"/>
</dbReference>
<dbReference type="GO" id="GO:0005886">
    <property type="term" value="C:plasma membrane"/>
    <property type="evidence" value="ECO:0007669"/>
    <property type="project" value="UniProtKB-SubCell"/>
</dbReference>
<evidence type="ECO:0000256" key="7">
    <source>
        <dbReference type="ARBA" id="ARBA00023136"/>
    </source>
</evidence>
<comment type="subcellular location">
    <subcellularLocation>
        <location evidence="1">Cell inner membrane</location>
        <topology evidence="1">Multi-pass membrane protein</topology>
    </subcellularLocation>
</comment>
<evidence type="ECO:0000256" key="3">
    <source>
        <dbReference type="ARBA" id="ARBA00022475"/>
    </source>
</evidence>
<accession>A0AA95N9G6</accession>
<dbReference type="KEGG" id="pais:PFX98_19415"/>
<protein>
    <submittedName>
        <fullName evidence="10">YeeE/YedE family protein</fullName>
    </submittedName>
</protein>
<evidence type="ECO:0000256" key="9">
    <source>
        <dbReference type="SAM" id="Phobius"/>
    </source>
</evidence>
<feature type="transmembrane region" description="Helical" evidence="9">
    <location>
        <begin position="199"/>
        <end position="218"/>
    </location>
</feature>
<keyword evidence="4" id="KW-0997">Cell inner membrane</keyword>
<evidence type="ECO:0000313" key="11">
    <source>
        <dbReference type="Proteomes" id="UP001177769"/>
    </source>
</evidence>
<feature type="transmembrane region" description="Helical" evidence="9">
    <location>
        <begin position="296"/>
        <end position="317"/>
    </location>
</feature>
<sequence length="375" mass="38742">MPLESILESLGQAKALAGGGLIIGFVFGFFAQRSRFCLRSATIEFSRGAPGGKLTVWLFAFATALLSTQALIALGQADVSAARQLAARGSLSGAAIGGALFGIGMILARGCSSRLLVLAAQGNLRSVLSGLVFAVTAQAAWTGVLAPLRELISAWWTVEGGAARDLIAITGIGRGGALLFAAVWLAAAVRWAWHQRVPAWGWAGAIMVGLAIGAAWWFTSYVALLGLDAEAAPVQALSFTGPSAEVLTRVLFAPSKPPTFDLGLVPGVFLGSFLAAALFRELKLEGFAGGASMRRYLVGAVLMGFGGMLAGGCAVGAGLSGAAVFTVTSWVTLSCMWGAAALTDHWVDRRAERLAAQPVAALDQAVPQFSRSFRA</sequence>
<reference evidence="10" key="1">
    <citation type="submission" date="2023-01" db="EMBL/GenBank/DDBJ databases">
        <title>Whole genome sequence of Paucibacter sp. S2-9 isolated from pond sediment.</title>
        <authorList>
            <person name="Jung J.Y."/>
        </authorList>
    </citation>
    <scope>NUCLEOTIDE SEQUENCE</scope>
    <source>
        <strain evidence="10">S2-9</strain>
    </source>
</reference>
<dbReference type="PANTHER" id="PTHR30574">
    <property type="entry name" value="INNER MEMBRANE PROTEIN YEDE"/>
    <property type="match status" value="1"/>
</dbReference>
<comment type="similarity">
    <text evidence="8">Belongs to the TsuA/YedE (TC 9.B.102) family.</text>
</comment>
<dbReference type="PANTHER" id="PTHR30574:SF1">
    <property type="entry name" value="SULPHUR TRANSPORT DOMAIN-CONTAINING PROTEIN"/>
    <property type="match status" value="1"/>
</dbReference>
<organism evidence="10 11">
    <name type="scientific">Paucibacter sediminis</name>
    <dbReference type="NCBI Taxonomy" id="3019553"/>
    <lineage>
        <taxon>Bacteria</taxon>
        <taxon>Pseudomonadati</taxon>
        <taxon>Pseudomonadota</taxon>
        <taxon>Betaproteobacteria</taxon>
        <taxon>Burkholderiales</taxon>
        <taxon>Sphaerotilaceae</taxon>
        <taxon>Roseateles</taxon>
    </lineage>
</organism>
<evidence type="ECO:0000256" key="5">
    <source>
        <dbReference type="ARBA" id="ARBA00022692"/>
    </source>
</evidence>
<evidence type="ECO:0000256" key="2">
    <source>
        <dbReference type="ARBA" id="ARBA00022448"/>
    </source>
</evidence>
<evidence type="ECO:0000256" key="8">
    <source>
        <dbReference type="ARBA" id="ARBA00035655"/>
    </source>
</evidence>
<proteinExistence type="inferred from homology"/>
<feature type="transmembrane region" description="Helical" evidence="9">
    <location>
        <begin position="166"/>
        <end position="187"/>
    </location>
</feature>
<feature type="transmembrane region" description="Helical" evidence="9">
    <location>
        <begin position="15"/>
        <end position="33"/>
    </location>
</feature>
<feature type="transmembrane region" description="Helical" evidence="9">
    <location>
        <begin position="264"/>
        <end position="284"/>
    </location>
</feature>
<evidence type="ECO:0000313" key="10">
    <source>
        <dbReference type="EMBL" id="WIT11055.1"/>
    </source>
</evidence>
<evidence type="ECO:0000256" key="4">
    <source>
        <dbReference type="ARBA" id="ARBA00022519"/>
    </source>
</evidence>
<keyword evidence="7 9" id="KW-0472">Membrane</keyword>
<feature type="transmembrane region" description="Helical" evidence="9">
    <location>
        <begin position="127"/>
        <end position="146"/>
    </location>
</feature>
<feature type="transmembrane region" description="Helical" evidence="9">
    <location>
        <begin position="54"/>
        <end position="74"/>
    </location>
</feature>
<dbReference type="AlphaFoldDB" id="A0AA95N9G6"/>
<keyword evidence="2" id="KW-0813">Transport</keyword>
<keyword evidence="5 9" id="KW-0812">Transmembrane</keyword>